<evidence type="ECO:0000313" key="3">
    <source>
        <dbReference type="Proteomes" id="UP000813420"/>
    </source>
</evidence>
<reference evidence="2" key="1">
    <citation type="journal article" date="2021" name="PeerJ">
        <title>Extensive microbial diversity within the chicken gut microbiome revealed by metagenomics and culture.</title>
        <authorList>
            <person name="Gilroy R."/>
            <person name="Ravi A."/>
            <person name="Getino M."/>
            <person name="Pursley I."/>
            <person name="Horton D.L."/>
            <person name="Alikhan N.F."/>
            <person name="Baker D."/>
            <person name="Gharbi K."/>
            <person name="Hall N."/>
            <person name="Watson M."/>
            <person name="Adriaenssens E.M."/>
            <person name="Foster-Nyarko E."/>
            <person name="Jarju S."/>
            <person name="Secka A."/>
            <person name="Antonio M."/>
            <person name="Oren A."/>
            <person name="Chaudhuri R.R."/>
            <person name="La Ragione R."/>
            <person name="Hildebrand F."/>
            <person name="Pallen M.J."/>
        </authorList>
    </citation>
    <scope>NUCLEOTIDE SEQUENCE</scope>
    <source>
        <strain evidence="2">USAMLcec4-12693</strain>
    </source>
</reference>
<comment type="caution">
    <text evidence="2">The sequence shown here is derived from an EMBL/GenBank/DDBJ whole genome shotgun (WGS) entry which is preliminary data.</text>
</comment>
<proteinExistence type="predicted"/>
<protein>
    <submittedName>
        <fullName evidence="2">Uncharacterized protein</fullName>
    </submittedName>
</protein>
<organism evidence="2 3">
    <name type="scientific">Merdimonas faecis</name>
    <dbReference type="NCBI Taxonomy" id="1653435"/>
    <lineage>
        <taxon>Bacteria</taxon>
        <taxon>Bacillati</taxon>
        <taxon>Bacillota</taxon>
        <taxon>Clostridia</taxon>
        <taxon>Lachnospirales</taxon>
        <taxon>Lachnospiraceae</taxon>
        <taxon>Merdimonas</taxon>
    </lineage>
</organism>
<dbReference type="EMBL" id="DYXE01000022">
    <property type="protein sequence ID" value="HJH49043.1"/>
    <property type="molecule type" value="Genomic_DNA"/>
</dbReference>
<dbReference type="RefSeq" id="WP_277271601.1">
    <property type="nucleotide sequence ID" value="NZ_DYXE01000022.1"/>
</dbReference>
<evidence type="ECO:0000313" key="2">
    <source>
        <dbReference type="EMBL" id="HJH49043.1"/>
    </source>
</evidence>
<sequence>MRKLSVLLLCTLLCPVLLWGCTGQSADEYAGETITELKEGDPSAFSRLLDAGLEESGADFVIQCPEEVKEPYLKFLQAAFVSIEFEVASASERSDDVYSVPITYTPIDLAQTVGSANEETAADPPSADFTETMLAVLEADTKLVADDPVYGTETTTDLTVSRTDDGFSIAEEDLQSFLVSALSGYMTPYDTFGALYDMQDFLTSYLDASFKGEIAQFALHTDRTEDEAYEWYLADTFDPPADLSQAYVDRYQAAMQNLLKQSSYTVGTPRLEPGLFSYQIDVTITPNNSLADAYHEFEQGTYYSIDEASEALVAALEKYAAAPTYGTETTLTVPVNMETLSTADQEGSDMATLATTILPSP</sequence>
<feature type="signal peptide" evidence="1">
    <location>
        <begin position="1"/>
        <end position="26"/>
    </location>
</feature>
<gene>
    <name evidence="2" type="ORF">K8V39_02120</name>
</gene>
<accession>A0A9D2VWJ9</accession>
<evidence type="ECO:0000256" key="1">
    <source>
        <dbReference type="SAM" id="SignalP"/>
    </source>
</evidence>
<name>A0A9D2VWJ9_9FIRM</name>
<dbReference type="AlphaFoldDB" id="A0A9D2VWJ9"/>
<keyword evidence="1" id="KW-0732">Signal</keyword>
<dbReference type="Proteomes" id="UP000813420">
    <property type="component" value="Unassembled WGS sequence"/>
</dbReference>
<reference evidence="2" key="2">
    <citation type="submission" date="2021-09" db="EMBL/GenBank/DDBJ databases">
        <authorList>
            <person name="Gilroy R."/>
        </authorList>
    </citation>
    <scope>NUCLEOTIDE SEQUENCE</scope>
    <source>
        <strain evidence="2">USAMLcec4-12693</strain>
    </source>
</reference>
<feature type="chain" id="PRO_5038854702" evidence="1">
    <location>
        <begin position="27"/>
        <end position="361"/>
    </location>
</feature>